<evidence type="ECO:0000313" key="4">
    <source>
        <dbReference type="Proteomes" id="UP000321317"/>
    </source>
</evidence>
<name>A0AAX2UHM2_9BACT</name>
<dbReference type="EMBL" id="VDBS01000104">
    <property type="protein sequence ID" value="TNB54826.1"/>
    <property type="molecule type" value="Genomic_DNA"/>
</dbReference>
<evidence type="ECO:0008006" key="5">
    <source>
        <dbReference type="Google" id="ProtNLM"/>
    </source>
</evidence>
<dbReference type="KEGG" id="chv:CHELV3228_0674"/>
<proteinExistence type="predicted"/>
<evidence type="ECO:0000313" key="2">
    <source>
        <dbReference type="EMBL" id="TXK59753.1"/>
    </source>
</evidence>
<protein>
    <recommendedName>
        <fullName evidence="5">DUF5644 domain-containing protein</fullName>
    </recommendedName>
</protein>
<reference evidence="2 4" key="2">
    <citation type="submission" date="2019-08" db="EMBL/GenBank/DDBJ databases">
        <title>Rapid identification of Enteric Bacteria from Whole Genome Sequences (WGS) using Average Nucleotide Identity (ANI).</title>
        <authorList>
            <person name="Lane C."/>
        </authorList>
    </citation>
    <scope>NUCLEOTIDE SEQUENCE [LARGE SCALE GENOMIC DNA]</scope>
    <source>
        <strain evidence="2 4">D4984</strain>
    </source>
</reference>
<accession>A0AAX2UHM2</accession>
<reference evidence="1 3" key="1">
    <citation type="submission" date="2019-05" db="EMBL/GenBank/DDBJ databases">
        <title>Draft genomes of eight strains of Campylobacter helveticus isolated from cats and a dog in New Zealand.</title>
        <authorList>
            <person name="Bojanic K."/>
            <person name="Midwinter A.C."/>
            <person name="Biggs P.J."/>
            <person name="Acke E."/>
            <person name="Cornelius A.J."/>
            <person name="Marshall J.C."/>
        </authorList>
    </citation>
    <scope>NUCLEOTIDE SEQUENCE [LARGE SCALE GENOMIC DNA]</scope>
    <source>
        <strain evidence="1 3">ACP123b</strain>
    </source>
</reference>
<dbReference type="GeneID" id="52036586"/>
<dbReference type="AlphaFoldDB" id="A0AAX2UHM2"/>
<sequence>MRLPEESLEFYKSNIREDKTIYLGLASNAKIKGLDEEYLKEGFTDPIFESRYAGLLSHHWREFIFEVSIYLGKIVFEGNNIAFKAFDVDENSFKGLKELYFKDKPDKTINDLELKKYFLKLYKDNAELLASYINEINQNRGIKFYYVEDSQYLEQDELAASLGKVIQTNDYEIVDFGDDLFYSYLIWSLEDFLIPYDTGLEQDKKNLFFNAAVYKIYDNDSMYKEASKTNYKNYDYLNNLFFSDIVSPLRYGIGYLQEEVERFGEDLKHSPGTRLTRIVSVLNKSYFSLEERPFEYVQSLERK</sequence>
<evidence type="ECO:0000313" key="3">
    <source>
        <dbReference type="Proteomes" id="UP000306813"/>
    </source>
</evidence>
<keyword evidence="4" id="KW-1185">Reference proteome</keyword>
<dbReference type="Proteomes" id="UP000321317">
    <property type="component" value="Unassembled WGS sequence"/>
</dbReference>
<evidence type="ECO:0000313" key="1">
    <source>
        <dbReference type="EMBL" id="TNB54826.1"/>
    </source>
</evidence>
<dbReference type="RefSeq" id="WP_082199541.1">
    <property type="nucleotide sequence ID" value="NZ_CP020478.1"/>
</dbReference>
<comment type="caution">
    <text evidence="1">The sequence shown here is derived from an EMBL/GenBank/DDBJ whole genome shotgun (WGS) entry which is preliminary data.</text>
</comment>
<dbReference type="Proteomes" id="UP000306813">
    <property type="component" value="Unassembled WGS sequence"/>
</dbReference>
<dbReference type="EMBL" id="VRMA01000011">
    <property type="protein sequence ID" value="TXK59753.1"/>
    <property type="molecule type" value="Genomic_DNA"/>
</dbReference>
<gene>
    <name evidence="1" type="ORF">FDW42_09960</name>
    <name evidence="2" type="ORF">FVD16_01365</name>
</gene>
<organism evidence="1 3">
    <name type="scientific">Campylobacter helveticus</name>
    <dbReference type="NCBI Taxonomy" id="28898"/>
    <lineage>
        <taxon>Bacteria</taxon>
        <taxon>Pseudomonadati</taxon>
        <taxon>Campylobacterota</taxon>
        <taxon>Epsilonproteobacteria</taxon>
        <taxon>Campylobacterales</taxon>
        <taxon>Campylobacteraceae</taxon>
        <taxon>Campylobacter</taxon>
    </lineage>
</organism>